<feature type="region of interest" description="Disordered" evidence="1">
    <location>
        <begin position="86"/>
        <end position="119"/>
    </location>
</feature>
<keyword evidence="3" id="KW-1185">Reference proteome</keyword>
<dbReference type="EMBL" id="JAYMYR010000002">
    <property type="protein sequence ID" value="KAK7379482.1"/>
    <property type="molecule type" value="Genomic_DNA"/>
</dbReference>
<feature type="compositionally biased region" description="Basic and acidic residues" evidence="1">
    <location>
        <begin position="106"/>
        <end position="115"/>
    </location>
</feature>
<reference evidence="2 3" key="1">
    <citation type="submission" date="2024-01" db="EMBL/GenBank/DDBJ databases">
        <title>The genomes of 5 underutilized Papilionoideae crops provide insights into root nodulation and disease resistanc.</title>
        <authorList>
            <person name="Jiang F."/>
        </authorList>
    </citation>
    <scope>NUCLEOTIDE SEQUENCE [LARGE SCALE GENOMIC DNA]</scope>
    <source>
        <strain evidence="2">JINMINGXINNONG_FW02</strain>
        <tissue evidence="2">Leaves</tissue>
    </source>
</reference>
<feature type="compositionally biased region" description="Polar residues" evidence="1">
    <location>
        <begin position="86"/>
        <end position="105"/>
    </location>
</feature>
<accession>A0AAN9NV43</accession>
<gene>
    <name evidence="2" type="ORF">VNO80_04943</name>
</gene>
<evidence type="ECO:0000313" key="3">
    <source>
        <dbReference type="Proteomes" id="UP001374584"/>
    </source>
</evidence>
<evidence type="ECO:0000313" key="2">
    <source>
        <dbReference type="EMBL" id="KAK7379482.1"/>
    </source>
</evidence>
<comment type="caution">
    <text evidence="2">The sequence shown here is derived from an EMBL/GenBank/DDBJ whole genome shotgun (WGS) entry which is preliminary data.</text>
</comment>
<organism evidence="2 3">
    <name type="scientific">Phaseolus coccineus</name>
    <name type="common">Scarlet runner bean</name>
    <name type="synonym">Phaseolus multiflorus</name>
    <dbReference type="NCBI Taxonomy" id="3886"/>
    <lineage>
        <taxon>Eukaryota</taxon>
        <taxon>Viridiplantae</taxon>
        <taxon>Streptophyta</taxon>
        <taxon>Embryophyta</taxon>
        <taxon>Tracheophyta</taxon>
        <taxon>Spermatophyta</taxon>
        <taxon>Magnoliopsida</taxon>
        <taxon>eudicotyledons</taxon>
        <taxon>Gunneridae</taxon>
        <taxon>Pentapetalae</taxon>
        <taxon>rosids</taxon>
        <taxon>fabids</taxon>
        <taxon>Fabales</taxon>
        <taxon>Fabaceae</taxon>
        <taxon>Papilionoideae</taxon>
        <taxon>50 kb inversion clade</taxon>
        <taxon>NPAAA clade</taxon>
        <taxon>indigoferoid/millettioid clade</taxon>
        <taxon>Phaseoleae</taxon>
        <taxon>Phaseolus</taxon>
    </lineage>
</organism>
<evidence type="ECO:0000256" key="1">
    <source>
        <dbReference type="SAM" id="MobiDB-lite"/>
    </source>
</evidence>
<dbReference type="Proteomes" id="UP001374584">
    <property type="component" value="Unassembled WGS sequence"/>
</dbReference>
<sequence length="177" mass="20344">MEKEEKPEALNLNRCCYHQDSKSYPSQQFLWAQKKTFCTGLENLVMGEKEEEVVLNNADANNFAGMPSLIEGTQNIVNQNEILSSTRRNSPDNRISSLGLNVPNDNQDRQSRQQESHLQVPSIFENAVSEKSIVAKFEAKQEVVKNSWVNMAYEAEHSFSEFEEELKIYIRDDCYLS</sequence>
<proteinExistence type="predicted"/>
<protein>
    <submittedName>
        <fullName evidence="2">Uncharacterized protein</fullName>
    </submittedName>
</protein>
<name>A0AAN9NV43_PHACN</name>
<dbReference type="AlphaFoldDB" id="A0AAN9NV43"/>